<feature type="compositionally biased region" description="Basic and acidic residues" evidence="1">
    <location>
        <begin position="225"/>
        <end position="240"/>
    </location>
</feature>
<dbReference type="GO" id="GO:0005730">
    <property type="term" value="C:nucleolus"/>
    <property type="evidence" value="ECO:0007669"/>
    <property type="project" value="InterPro"/>
</dbReference>
<sequence>MLHHQNTKNPKNIHSNTSSFNSLLAFKPRQVLLAHHNININPTTTTSASMNENINKTLTHEMKDNINLHELILDYLHRNGFSKTLKRFHSEAQIQTDAWKASSLRLEDMFCKNNVCNADGNNSKKPVLGNGEASEKEKVCPANEETINKKKKKKVIVESDDGASNDQSELTCKKIKESSKNLGQISKDITVNEIETQPKRKKIKHDLVLSIEDAVNGSKVDDLTKKNKDKKKKDIEKVKLEQSTTNEDELVTEVAQKEKKKKKKSSTDEIVTIQPDVRKTEKKSSKKRKRSFSDENENFDGETNGKLEIDGLRSKKKQRSVTTEPNTVNAFQRVKIDEVEFAHDKLQDNSYWAKGGAEIGYGAKAQEVLGQVRGRDFRHEKTKKKRGSYRGGLIDQQSHSIKFNYSDEE</sequence>
<proteinExistence type="predicted"/>
<dbReference type="PANTHER" id="PTHR23216:SF1">
    <property type="entry name" value="NUCLEOLAR AND COILED-BODY PHOSPHOPROTEIN 1"/>
    <property type="match status" value="1"/>
</dbReference>
<feature type="domain" description="Srp40 C-terminal" evidence="2">
    <location>
        <begin position="331"/>
        <end position="403"/>
    </location>
</feature>
<reference evidence="3" key="1">
    <citation type="submission" date="2022-06" db="EMBL/GenBank/DDBJ databases">
        <title>Uncovering the hologenomic basis of an extraordinary plant invasion.</title>
        <authorList>
            <person name="Bieker V.C."/>
            <person name="Martin M.D."/>
            <person name="Gilbert T."/>
            <person name="Hodgins K."/>
            <person name="Battlay P."/>
            <person name="Petersen B."/>
            <person name="Wilson J."/>
        </authorList>
    </citation>
    <scope>NUCLEOTIDE SEQUENCE</scope>
    <source>
        <strain evidence="3">AA19_3_7</strain>
        <tissue evidence="3">Leaf</tissue>
    </source>
</reference>
<gene>
    <name evidence="3" type="ORF">M8C21_019900</name>
</gene>
<feature type="region of interest" description="Disordered" evidence="1">
    <location>
        <begin position="225"/>
        <end position="325"/>
    </location>
</feature>
<dbReference type="PROSITE" id="PS50896">
    <property type="entry name" value="LISH"/>
    <property type="match status" value="1"/>
</dbReference>
<organism evidence="3 4">
    <name type="scientific">Ambrosia artemisiifolia</name>
    <name type="common">Common ragweed</name>
    <dbReference type="NCBI Taxonomy" id="4212"/>
    <lineage>
        <taxon>Eukaryota</taxon>
        <taxon>Viridiplantae</taxon>
        <taxon>Streptophyta</taxon>
        <taxon>Embryophyta</taxon>
        <taxon>Tracheophyta</taxon>
        <taxon>Spermatophyta</taxon>
        <taxon>Magnoliopsida</taxon>
        <taxon>eudicotyledons</taxon>
        <taxon>Gunneridae</taxon>
        <taxon>Pentapetalae</taxon>
        <taxon>asterids</taxon>
        <taxon>campanulids</taxon>
        <taxon>Asterales</taxon>
        <taxon>Asteraceae</taxon>
        <taxon>Asteroideae</taxon>
        <taxon>Heliantheae alliance</taxon>
        <taxon>Heliantheae</taxon>
        <taxon>Ambrosia</taxon>
    </lineage>
</organism>
<dbReference type="Pfam" id="PF05022">
    <property type="entry name" value="SRP40_C"/>
    <property type="match status" value="1"/>
</dbReference>
<dbReference type="SMART" id="SM00667">
    <property type="entry name" value="LisH"/>
    <property type="match status" value="1"/>
</dbReference>
<dbReference type="PANTHER" id="PTHR23216">
    <property type="entry name" value="NUCLEOLAR AND COILED-BODY PHOSPHOPROTEIN 1"/>
    <property type="match status" value="1"/>
</dbReference>
<evidence type="ECO:0000313" key="3">
    <source>
        <dbReference type="EMBL" id="KAI7730307.1"/>
    </source>
</evidence>
<keyword evidence="4" id="KW-1185">Reference proteome</keyword>
<accession>A0AAD5BVB0</accession>
<comment type="caution">
    <text evidence="3">The sequence shown here is derived from an EMBL/GenBank/DDBJ whole genome shotgun (WGS) entry which is preliminary data.</text>
</comment>
<evidence type="ECO:0000259" key="2">
    <source>
        <dbReference type="Pfam" id="PF05022"/>
    </source>
</evidence>
<dbReference type="InterPro" id="IPR039191">
    <property type="entry name" value="Nopp140-like"/>
</dbReference>
<feature type="compositionally biased region" description="Basic and acidic residues" evidence="1">
    <location>
        <begin position="303"/>
        <end position="313"/>
    </location>
</feature>
<dbReference type="AlphaFoldDB" id="A0AAD5BVB0"/>
<dbReference type="InterPro" id="IPR006594">
    <property type="entry name" value="LisH"/>
</dbReference>
<dbReference type="InterPro" id="IPR007718">
    <property type="entry name" value="Srp40_C"/>
</dbReference>
<dbReference type="EMBL" id="JAMZMK010010806">
    <property type="protein sequence ID" value="KAI7730307.1"/>
    <property type="molecule type" value="Genomic_DNA"/>
</dbReference>
<protein>
    <recommendedName>
        <fullName evidence="2">Srp40 C-terminal domain-containing protein</fullName>
    </recommendedName>
</protein>
<name>A0AAD5BVB0_AMBAR</name>
<evidence type="ECO:0000256" key="1">
    <source>
        <dbReference type="SAM" id="MobiDB-lite"/>
    </source>
</evidence>
<dbReference type="Proteomes" id="UP001206925">
    <property type="component" value="Unassembled WGS sequence"/>
</dbReference>
<evidence type="ECO:0000313" key="4">
    <source>
        <dbReference type="Proteomes" id="UP001206925"/>
    </source>
</evidence>